<keyword evidence="6 12" id="KW-0812">Transmembrane</keyword>
<evidence type="ECO:0000256" key="2">
    <source>
        <dbReference type="ARBA" id="ARBA00022475"/>
    </source>
</evidence>
<evidence type="ECO:0000256" key="9">
    <source>
        <dbReference type="ARBA" id="ARBA00023224"/>
    </source>
</evidence>
<reference evidence="16" key="1">
    <citation type="submission" date="2018-07" db="EMBL/GenBank/DDBJ databases">
        <authorList>
            <consortium name="NARMS: The National Antimicrobial Resistance Monitoring System"/>
        </authorList>
    </citation>
    <scope>NUCLEOTIDE SEQUENCE</scope>
    <source>
        <strain evidence="15">FSIS1503023</strain>
        <strain evidence="16">FSIS1606185</strain>
    </source>
</reference>
<dbReference type="GO" id="GO:0006935">
    <property type="term" value="P:chemotaxis"/>
    <property type="evidence" value="ECO:0007669"/>
    <property type="project" value="UniProtKB-KW"/>
</dbReference>
<accession>A0A3V7NDN0</accession>
<keyword evidence="2" id="KW-1003">Cell membrane</keyword>
<dbReference type="Gene3D" id="1.20.120.30">
    <property type="entry name" value="Aspartate receptor, ligand-binding domain"/>
    <property type="match status" value="1"/>
</dbReference>
<dbReference type="EMBL" id="AAKNKP010000026">
    <property type="protein sequence ID" value="ECT6426782.1"/>
    <property type="molecule type" value="Genomic_DNA"/>
</dbReference>
<keyword evidence="5" id="KW-0997">Cell inner membrane</keyword>
<evidence type="ECO:0000256" key="7">
    <source>
        <dbReference type="ARBA" id="ARBA00022989"/>
    </source>
</evidence>
<dbReference type="GO" id="GO:0004888">
    <property type="term" value="F:transmembrane signaling receptor activity"/>
    <property type="evidence" value="ECO:0007669"/>
    <property type="project" value="InterPro"/>
</dbReference>
<keyword evidence="4" id="KW-0145">Chemotaxis</keyword>
<evidence type="ECO:0000256" key="6">
    <source>
        <dbReference type="ARBA" id="ARBA00022692"/>
    </source>
</evidence>
<dbReference type="InterPro" id="IPR004089">
    <property type="entry name" value="MCPsignal_dom"/>
</dbReference>
<dbReference type="SUPFAM" id="SSF58104">
    <property type="entry name" value="Methyl-accepting chemotaxis protein (MCP) signaling domain"/>
    <property type="match status" value="1"/>
</dbReference>
<dbReference type="Gene3D" id="1.10.287.950">
    <property type="entry name" value="Methyl-accepting chemotaxis protein"/>
    <property type="match status" value="1"/>
</dbReference>
<feature type="domain" description="Methyl-accepting transducer" evidence="13">
    <location>
        <begin position="264"/>
        <end position="493"/>
    </location>
</feature>
<evidence type="ECO:0000256" key="10">
    <source>
        <dbReference type="ARBA" id="ARBA00029447"/>
    </source>
</evidence>
<dbReference type="CDD" id="cd11386">
    <property type="entry name" value="MCP_signal"/>
    <property type="match status" value="1"/>
</dbReference>
<name>A0A3V7NDN0_SALET</name>
<feature type="transmembrane region" description="Helical" evidence="12">
    <location>
        <begin position="12"/>
        <end position="34"/>
    </location>
</feature>
<comment type="caution">
    <text evidence="16">The sequence shown here is derived from an EMBL/GenBank/DDBJ whole genome shotgun (WGS) entry which is preliminary data.</text>
</comment>
<comment type="similarity">
    <text evidence="10">Belongs to the methyl-accepting chemotaxis (MCP) protein family.</text>
</comment>
<dbReference type="Pfam" id="PF00015">
    <property type="entry name" value="MCPsignal"/>
    <property type="match status" value="1"/>
</dbReference>
<dbReference type="EMBL" id="AAKIXF010000026">
    <property type="protein sequence ID" value="ECS2244580.1"/>
    <property type="molecule type" value="Genomic_DNA"/>
</dbReference>
<organism evidence="16">
    <name type="scientific">Salmonella enterica subsp. enterica serovar Cerro</name>
    <dbReference type="NCBI Taxonomy" id="340188"/>
    <lineage>
        <taxon>Bacteria</taxon>
        <taxon>Pseudomonadati</taxon>
        <taxon>Pseudomonadota</taxon>
        <taxon>Gammaproteobacteria</taxon>
        <taxon>Enterobacterales</taxon>
        <taxon>Enterobacteriaceae</taxon>
        <taxon>Salmonella</taxon>
    </lineage>
</organism>
<dbReference type="PROSITE" id="PS50885">
    <property type="entry name" value="HAMP"/>
    <property type="match status" value="1"/>
</dbReference>
<dbReference type="AlphaFoldDB" id="A0A3V7NDN0"/>
<dbReference type="FunFam" id="1.10.287.950:FF:000001">
    <property type="entry name" value="Methyl-accepting chemotaxis sensory transducer"/>
    <property type="match status" value="1"/>
</dbReference>
<dbReference type="GO" id="GO:0007165">
    <property type="term" value="P:signal transduction"/>
    <property type="evidence" value="ECO:0007669"/>
    <property type="project" value="UniProtKB-KW"/>
</dbReference>
<evidence type="ECO:0000256" key="12">
    <source>
        <dbReference type="SAM" id="Phobius"/>
    </source>
</evidence>
<dbReference type="GO" id="GO:0005886">
    <property type="term" value="C:plasma membrane"/>
    <property type="evidence" value="ECO:0007669"/>
    <property type="project" value="UniProtKB-SubCell"/>
</dbReference>
<evidence type="ECO:0000313" key="15">
    <source>
        <dbReference type="EMBL" id="ECS2244580.1"/>
    </source>
</evidence>
<feature type="transmembrane region" description="Helical" evidence="12">
    <location>
        <begin position="187"/>
        <end position="205"/>
    </location>
</feature>
<dbReference type="InterPro" id="IPR003660">
    <property type="entry name" value="HAMP_dom"/>
</dbReference>
<dbReference type="Pfam" id="PF02203">
    <property type="entry name" value="TarH"/>
    <property type="match status" value="1"/>
</dbReference>
<dbReference type="PANTHER" id="PTHR43531">
    <property type="entry name" value="PROTEIN ICFG"/>
    <property type="match status" value="1"/>
</dbReference>
<protein>
    <submittedName>
        <fullName evidence="16">Methyl-accepting chemotaxis protein</fullName>
    </submittedName>
</protein>
<dbReference type="EMBL" id="AAKQSY010000027">
    <property type="protein sequence ID" value="ECU6931627.1"/>
    <property type="molecule type" value="Genomic_DNA"/>
</dbReference>
<evidence type="ECO:0000259" key="14">
    <source>
        <dbReference type="PROSITE" id="PS50885"/>
    </source>
</evidence>
<feature type="domain" description="HAMP" evidence="14">
    <location>
        <begin position="207"/>
        <end position="259"/>
    </location>
</feature>
<keyword evidence="9 11" id="KW-0807">Transducer</keyword>
<dbReference type="InterPro" id="IPR035440">
    <property type="entry name" value="4HB_MCP_dom_sf"/>
</dbReference>
<dbReference type="SMART" id="SM00283">
    <property type="entry name" value="MA"/>
    <property type="match status" value="1"/>
</dbReference>
<evidence type="ECO:0000313" key="16">
    <source>
        <dbReference type="EMBL" id="ECT6426782.1"/>
    </source>
</evidence>
<dbReference type="PRINTS" id="PR00260">
    <property type="entry name" value="CHEMTRNSDUCR"/>
</dbReference>
<keyword evidence="7 12" id="KW-1133">Transmembrane helix</keyword>
<dbReference type="InterPro" id="IPR004090">
    <property type="entry name" value="Chemotax_Me-accpt_rcpt"/>
</dbReference>
<evidence type="ECO:0000256" key="3">
    <source>
        <dbReference type="ARBA" id="ARBA00022481"/>
    </source>
</evidence>
<evidence type="ECO:0000256" key="8">
    <source>
        <dbReference type="ARBA" id="ARBA00023136"/>
    </source>
</evidence>
<keyword evidence="3" id="KW-0488">Methylation</keyword>
<comment type="subcellular location">
    <subcellularLocation>
        <location evidence="1">Cell inner membrane</location>
        <topology evidence="1">Multi-pass membrane protein</topology>
    </subcellularLocation>
</comment>
<reference evidence="17" key="2">
    <citation type="submission" date="2018-07" db="EMBL/GenBank/DDBJ databases">
        <authorList>
            <consortium name="PulseNet: The National Subtyping Network for Foodborne Disease Surveillance"/>
            <person name="Tarr C.L."/>
            <person name="Trees E."/>
            <person name="Katz L.S."/>
            <person name="Carleton-Romer H.A."/>
            <person name="Stroika S."/>
            <person name="Kucerova Z."/>
            <person name="Roache K.F."/>
            <person name="Sabol A.L."/>
            <person name="Besser J."/>
            <person name="Gerner-Smidt P."/>
        </authorList>
    </citation>
    <scope>NUCLEOTIDE SEQUENCE</scope>
    <source>
        <strain evidence="17">PNUSAS002073</strain>
    </source>
</reference>
<evidence type="ECO:0000256" key="4">
    <source>
        <dbReference type="ARBA" id="ARBA00022500"/>
    </source>
</evidence>
<dbReference type="InterPro" id="IPR003122">
    <property type="entry name" value="Tar_rcpt_lig-bd"/>
</dbReference>
<dbReference type="SUPFAM" id="SSF47170">
    <property type="entry name" value="Aspartate receptor, ligand-binding domain"/>
    <property type="match status" value="1"/>
</dbReference>
<gene>
    <name evidence="16" type="ORF">A6E75_20210</name>
    <name evidence="17" type="ORF">A8D33_21930</name>
    <name evidence="15" type="ORF">APX06_21700</name>
</gene>
<dbReference type="RefSeq" id="WP_023893442.1">
    <property type="nucleotide sequence ID" value="NZ_NBPB01000011.1"/>
</dbReference>
<proteinExistence type="inferred from homology"/>
<evidence type="ECO:0000256" key="5">
    <source>
        <dbReference type="ARBA" id="ARBA00022519"/>
    </source>
</evidence>
<sequence length="508" mass="56870">MKTVSIKLSTVFMVVLTTFIILQVISGIVFLSALQEDKSNFDWLNRLQHQQSLIDDNWDSLSLSNSLSKQIIFAEKEDVKEKLRDQLQQALKESLSQWKSFEESLSSQKKSLDIFLKLKKSFYLYHSRLNEQLNKSYDGSSQNIYVIDDSMNDFESAYNAYCNGNKKIYEGILEKTGLSYKKNIRHVFFCIFFMICIVVGVWFFIKKSLTTPINNIVTDIVNLSKGELKNHIQIKGAYELKKLATHLINMQGELSRIVDNIYTGANSIQSTVNKISEDNTELSSRTEQQAAALEETAASMEEFTATLKQNTDNARHATYLAKEATDSAKQGGQDVSIFIKTMNDISLSSKKISEIINMIDGIAFQTNILALNAAVEAARAGEHGKGFAVVASEVRSLAQRCTSAAKEITDLIEKSVTQINTGVLLTEKAGKTMDNIVSSVSCVNQIIEQIYHASEEQSRGIEQVNIAISEMDKVTQQNATLAEDTVRTIKELQNMSNSLNTAIEVFNK</sequence>
<evidence type="ECO:0000256" key="1">
    <source>
        <dbReference type="ARBA" id="ARBA00004429"/>
    </source>
</evidence>
<dbReference type="PANTHER" id="PTHR43531:SF14">
    <property type="entry name" value="METHYL-ACCEPTING CHEMOTAXIS PROTEIN I-RELATED"/>
    <property type="match status" value="1"/>
</dbReference>
<evidence type="ECO:0000313" key="17">
    <source>
        <dbReference type="EMBL" id="ECU6931627.1"/>
    </source>
</evidence>
<evidence type="ECO:0000259" key="13">
    <source>
        <dbReference type="PROSITE" id="PS50111"/>
    </source>
</evidence>
<dbReference type="InterPro" id="IPR051310">
    <property type="entry name" value="MCP_chemotaxis"/>
</dbReference>
<evidence type="ECO:0000256" key="11">
    <source>
        <dbReference type="PROSITE-ProRule" id="PRU00284"/>
    </source>
</evidence>
<dbReference type="PROSITE" id="PS50111">
    <property type="entry name" value="CHEMOTAXIS_TRANSDUC_2"/>
    <property type="match status" value="1"/>
</dbReference>
<dbReference type="Proteomes" id="UP000839902">
    <property type="component" value="Unassembled WGS sequence"/>
</dbReference>
<keyword evidence="8 12" id="KW-0472">Membrane</keyword>